<organism evidence="1 2">
    <name type="scientific">Ignelater luminosus</name>
    <name type="common">Cucubano</name>
    <name type="synonym">Pyrophorus luminosus</name>
    <dbReference type="NCBI Taxonomy" id="2038154"/>
    <lineage>
        <taxon>Eukaryota</taxon>
        <taxon>Metazoa</taxon>
        <taxon>Ecdysozoa</taxon>
        <taxon>Arthropoda</taxon>
        <taxon>Hexapoda</taxon>
        <taxon>Insecta</taxon>
        <taxon>Pterygota</taxon>
        <taxon>Neoptera</taxon>
        <taxon>Endopterygota</taxon>
        <taxon>Coleoptera</taxon>
        <taxon>Polyphaga</taxon>
        <taxon>Elateriformia</taxon>
        <taxon>Elateroidea</taxon>
        <taxon>Elateridae</taxon>
        <taxon>Agrypninae</taxon>
        <taxon>Pyrophorini</taxon>
        <taxon>Ignelater</taxon>
    </lineage>
</organism>
<evidence type="ECO:0000313" key="1">
    <source>
        <dbReference type="EMBL" id="KAF2895227.1"/>
    </source>
</evidence>
<protein>
    <submittedName>
        <fullName evidence="1">Uncharacterized protein</fullName>
    </submittedName>
</protein>
<accession>A0A8K0GAZ3</accession>
<dbReference type="OrthoDB" id="8192237at2759"/>
<sequence length="143" mass="16923">MIFCRKRRASSAFGEFLQSYLHSQQLRLASSLLVLCENYNKRKKKNRGGWVREWVLRRENYGTYNNLLNELRIEDAQQFRNFIGMLAVDLEELLSKVGTRIKKQDTHLRASISPKERMVVITLRFIATRAVQLAKYRNKLEVM</sequence>
<gene>
    <name evidence="1" type="ORF">ILUMI_10950</name>
</gene>
<keyword evidence="2" id="KW-1185">Reference proteome</keyword>
<evidence type="ECO:0000313" key="2">
    <source>
        <dbReference type="Proteomes" id="UP000801492"/>
    </source>
</evidence>
<dbReference type="AlphaFoldDB" id="A0A8K0GAZ3"/>
<proteinExistence type="predicted"/>
<reference evidence="1" key="1">
    <citation type="submission" date="2019-08" db="EMBL/GenBank/DDBJ databases">
        <title>The genome of the North American firefly Photinus pyralis.</title>
        <authorList>
            <consortium name="Photinus pyralis genome working group"/>
            <person name="Fallon T.R."/>
            <person name="Sander Lower S.E."/>
            <person name="Weng J.-K."/>
        </authorList>
    </citation>
    <scope>NUCLEOTIDE SEQUENCE</scope>
    <source>
        <strain evidence="1">TRF0915ILg1</strain>
        <tissue evidence="1">Whole body</tissue>
    </source>
</reference>
<dbReference type="Proteomes" id="UP000801492">
    <property type="component" value="Unassembled WGS sequence"/>
</dbReference>
<name>A0A8K0GAZ3_IGNLU</name>
<dbReference type="EMBL" id="VTPC01006117">
    <property type="protein sequence ID" value="KAF2895227.1"/>
    <property type="molecule type" value="Genomic_DNA"/>
</dbReference>
<comment type="caution">
    <text evidence="1">The sequence shown here is derived from an EMBL/GenBank/DDBJ whole genome shotgun (WGS) entry which is preliminary data.</text>
</comment>